<comment type="catalytic activity">
    <reaction evidence="5">
        <text>sn-glycerol 3-phosphate + an acyl-CoA = a 1-acyl-sn-glycero-3-phosphate + CoA</text>
        <dbReference type="Rhea" id="RHEA:15325"/>
        <dbReference type="ChEBI" id="CHEBI:57287"/>
        <dbReference type="ChEBI" id="CHEBI:57597"/>
        <dbReference type="ChEBI" id="CHEBI:57970"/>
        <dbReference type="ChEBI" id="CHEBI:58342"/>
        <dbReference type="EC" id="2.3.1.15"/>
    </reaction>
</comment>
<feature type="domain" description="Phospholipid/glycerol acyltransferase" evidence="7">
    <location>
        <begin position="151"/>
        <end position="275"/>
    </location>
</feature>
<dbReference type="RefSeq" id="WP_189641403.1">
    <property type="nucleotide sequence ID" value="NZ_BMZF01000011.1"/>
</dbReference>
<evidence type="ECO:0000256" key="1">
    <source>
        <dbReference type="ARBA" id="ARBA00004184"/>
    </source>
</evidence>
<sequence length="459" mass="51955">MFETIEIPVWAVWLAGILALIAVLDRILMPTVQWYFHRRLNRTVELLNERLQLKIPKFKLTDRHVMVDRLVNDPLVVDAILEESRTEQTPLAVMERRARKYAREIVPSFSAIGYFGFAFRATRWLSTLLYNVHVSYQDETALKDIDAEARVVFVMNHRSNMDYILVTYLSASRSALSYAVGEWARVWPLKQIIRSTGAYFIRRKSRGDLYRRVLARYVQMATEGGVAQAIFPEGGLTRTGGLQPAKLGLLNYIVSDFDPANHRDILFVPVGVNYDRVIEDRVMLDAGQGKRVSLFGKLAAIFHAIKWYFWLRFVTKFKRFGHAGVSFGKPVSLVEFLGKSKGRVTDRTIGRLGKELLAKVGDIVPVVPMALVARVFLRNASTGLTLAEIITESQIELGLLRDQGALIGLTDAEMEQGITFGIQMLKRRHILAQSGDKFALIPDQAEIMQYYANSLADVG</sequence>
<dbReference type="EMBL" id="BMZF01000011">
    <property type="protein sequence ID" value="GHA61250.1"/>
    <property type="molecule type" value="Genomic_DNA"/>
</dbReference>
<evidence type="ECO:0000256" key="3">
    <source>
        <dbReference type="ARBA" id="ARBA00013113"/>
    </source>
</evidence>
<dbReference type="InterPro" id="IPR045520">
    <property type="entry name" value="GPAT/DHAPAT_C"/>
</dbReference>
<keyword evidence="6" id="KW-1133">Transmembrane helix</keyword>
<dbReference type="SUPFAM" id="SSF69593">
    <property type="entry name" value="Glycerol-3-phosphate (1)-acyltransferase"/>
    <property type="match status" value="1"/>
</dbReference>
<dbReference type="PANTHER" id="PTHR12563">
    <property type="entry name" value="GLYCEROL-3-PHOSPHATE ACYLTRANSFERASE"/>
    <property type="match status" value="1"/>
</dbReference>
<name>A0ABQ3D9C0_9RHOB</name>
<dbReference type="InterPro" id="IPR022284">
    <property type="entry name" value="GPAT/DHAPAT"/>
</dbReference>
<dbReference type="Pfam" id="PF19277">
    <property type="entry name" value="GPAT_C"/>
    <property type="match status" value="1"/>
</dbReference>
<feature type="transmembrane region" description="Helical" evidence="6">
    <location>
        <begin position="12"/>
        <end position="29"/>
    </location>
</feature>
<reference evidence="9" key="1">
    <citation type="journal article" date="2019" name="Int. J. Syst. Evol. Microbiol.">
        <title>The Global Catalogue of Microorganisms (GCM) 10K type strain sequencing project: providing services to taxonomists for standard genome sequencing and annotation.</title>
        <authorList>
            <consortium name="The Broad Institute Genomics Platform"/>
            <consortium name="The Broad Institute Genome Sequencing Center for Infectious Disease"/>
            <person name="Wu L."/>
            <person name="Ma J."/>
        </authorList>
    </citation>
    <scope>NUCLEOTIDE SEQUENCE [LARGE SCALE GENOMIC DNA]</scope>
    <source>
        <strain evidence="9">KCTC 32465</strain>
    </source>
</reference>
<keyword evidence="9" id="KW-1185">Reference proteome</keyword>
<comment type="pathway">
    <text evidence="2">Phospholipid metabolism; CDP-diacylglycerol biosynthesis; CDP-diacylglycerol from sn-glycerol 3-phosphate: step 1/3.</text>
</comment>
<dbReference type="InterPro" id="IPR002123">
    <property type="entry name" value="Plipid/glycerol_acylTrfase"/>
</dbReference>
<protein>
    <recommendedName>
        <fullName evidence="4">Glycerol-3-phosphate acyltransferase</fullName>
        <ecNumber evidence="3">2.3.1.15</ecNumber>
    </recommendedName>
</protein>
<dbReference type="SMART" id="SM00563">
    <property type="entry name" value="PlsC"/>
    <property type="match status" value="1"/>
</dbReference>
<dbReference type="EC" id="2.3.1.15" evidence="3"/>
<comment type="subcellular location">
    <subcellularLocation>
        <location evidence="1">Endomembrane system</location>
        <topology evidence="1">Peripheral membrane protein</topology>
    </subcellularLocation>
</comment>
<proteinExistence type="predicted"/>
<evidence type="ECO:0000256" key="4">
    <source>
        <dbReference type="ARBA" id="ARBA00013432"/>
    </source>
</evidence>
<evidence type="ECO:0000313" key="8">
    <source>
        <dbReference type="EMBL" id="GHA61250.1"/>
    </source>
</evidence>
<evidence type="ECO:0000313" key="9">
    <source>
        <dbReference type="Proteomes" id="UP000634455"/>
    </source>
</evidence>
<organism evidence="8 9">
    <name type="scientific">Paramylibacter ulvae</name>
    <dbReference type="NCBI Taxonomy" id="1651968"/>
    <lineage>
        <taxon>Bacteria</taxon>
        <taxon>Pseudomonadati</taxon>
        <taxon>Pseudomonadota</taxon>
        <taxon>Alphaproteobacteria</taxon>
        <taxon>Rhodobacterales</taxon>
        <taxon>Paracoccaceae</taxon>
        <taxon>Paramylibacter</taxon>
    </lineage>
</organism>
<keyword evidence="6" id="KW-0472">Membrane</keyword>
<accession>A0ABQ3D9C0</accession>
<evidence type="ECO:0000259" key="7">
    <source>
        <dbReference type="SMART" id="SM00563"/>
    </source>
</evidence>
<evidence type="ECO:0000256" key="6">
    <source>
        <dbReference type="SAM" id="Phobius"/>
    </source>
</evidence>
<evidence type="ECO:0000256" key="5">
    <source>
        <dbReference type="ARBA" id="ARBA00048427"/>
    </source>
</evidence>
<evidence type="ECO:0000256" key="2">
    <source>
        <dbReference type="ARBA" id="ARBA00004765"/>
    </source>
</evidence>
<comment type="caution">
    <text evidence="8">The sequence shown here is derived from an EMBL/GenBank/DDBJ whole genome shotgun (WGS) entry which is preliminary data.</text>
</comment>
<dbReference type="Pfam" id="PF01553">
    <property type="entry name" value="Acyltransferase"/>
    <property type="match status" value="1"/>
</dbReference>
<dbReference type="Proteomes" id="UP000634455">
    <property type="component" value="Unassembled WGS sequence"/>
</dbReference>
<gene>
    <name evidence="8" type="ORF">GCM10008927_28370</name>
</gene>
<dbReference type="PANTHER" id="PTHR12563:SF17">
    <property type="entry name" value="DIHYDROXYACETONE PHOSPHATE ACYLTRANSFERASE"/>
    <property type="match status" value="1"/>
</dbReference>
<keyword evidence="6" id="KW-0812">Transmembrane</keyword>